<gene>
    <name evidence="4" type="ORF">Z051_08880</name>
</gene>
<sequence>MSRLEGKVALITGAARGQGRSHALGLAKEGADIIAIDIADQIGSVPYPMASLDDLKETARLVEELGRRVVTAQADVRSLQQMQAAVADGLAEFGKIDIVCANAGIISANKVLDLTEEQWNDMIDTNLTGVFHTVKAAVPNMVERGEGGSVIFTGSTSSLSGYPNVGHYVTAKHGIVGLMHTLANELGPQGIRVNAVHPTNVNTKLLQNETFYGLFRPDLEHPTLEDSRDAFATMHSLPNIPWVEPIDITNAIIFLASDESRYITGINLPIDAGASQKVGG</sequence>
<dbReference type="PRINTS" id="PR00081">
    <property type="entry name" value="GDHRDH"/>
</dbReference>
<proteinExistence type="inferred from homology"/>
<dbReference type="Pfam" id="PF13561">
    <property type="entry name" value="adh_short_C2"/>
    <property type="match status" value="1"/>
</dbReference>
<accession>A0A0M8PNY9</accession>
<organism evidence="4 5">
    <name type="scientific">Rhodococcus rhodochrous KG-21</name>
    <dbReference type="NCBI Taxonomy" id="1441923"/>
    <lineage>
        <taxon>Bacteria</taxon>
        <taxon>Bacillati</taxon>
        <taxon>Actinomycetota</taxon>
        <taxon>Actinomycetes</taxon>
        <taxon>Mycobacteriales</taxon>
        <taxon>Nocardiaceae</taxon>
        <taxon>Rhodococcus</taxon>
    </lineage>
</organism>
<dbReference type="InterPro" id="IPR036291">
    <property type="entry name" value="NAD(P)-bd_dom_sf"/>
</dbReference>
<dbReference type="CDD" id="cd05233">
    <property type="entry name" value="SDR_c"/>
    <property type="match status" value="1"/>
</dbReference>
<protein>
    <submittedName>
        <fullName evidence="4">3-ketoacyl-ACP reductase</fullName>
    </submittedName>
</protein>
<dbReference type="AlphaFoldDB" id="A0A0M8PNY9"/>
<dbReference type="PRINTS" id="PR00080">
    <property type="entry name" value="SDRFAMILY"/>
</dbReference>
<dbReference type="GO" id="GO:0016491">
    <property type="term" value="F:oxidoreductase activity"/>
    <property type="evidence" value="ECO:0007669"/>
    <property type="project" value="UniProtKB-KW"/>
</dbReference>
<keyword evidence="2" id="KW-0560">Oxidoreductase</keyword>
<dbReference type="PATRIC" id="fig|1441923.3.peg.1968"/>
<dbReference type="PROSITE" id="PS00061">
    <property type="entry name" value="ADH_SHORT"/>
    <property type="match status" value="1"/>
</dbReference>
<dbReference type="InterPro" id="IPR002347">
    <property type="entry name" value="SDR_fam"/>
</dbReference>
<dbReference type="InterPro" id="IPR020904">
    <property type="entry name" value="Sc_DH/Rdtase_CS"/>
</dbReference>
<dbReference type="NCBIfam" id="TIGR03971">
    <property type="entry name" value="SDR_subfam_1"/>
    <property type="match status" value="1"/>
</dbReference>
<dbReference type="SUPFAM" id="SSF51735">
    <property type="entry name" value="NAD(P)-binding Rossmann-fold domains"/>
    <property type="match status" value="1"/>
</dbReference>
<evidence type="ECO:0000256" key="3">
    <source>
        <dbReference type="ARBA" id="ARBA00023027"/>
    </source>
</evidence>
<name>A0A0M8PNY9_RHORH</name>
<evidence type="ECO:0000313" key="4">
    <source>
        <dbReference type="EMBL" id="KOS56572.1"/>
    </source>
</evidence>
<evidence type="ECO:0000256" key="1">
    <source>
        <dbReference type="ARBA" id="ARBA00006484"/>
    </source>
</evidence>
<dbReference type="EMBL" id="AZYO01000016">
    <property type="protein sequence ID" value="KOS56572.1"/>
    <property type="molecule type" value="Genomic_DNA"/>
</dbReference>
<dbReference type="RefSeq" id="WP_054372326.1">
    <property type="nucleotide sequence ID" value="NZ_AZYO01000016.1"/>
</dbReference>
<comment type="similarity">
    <text evidence="1">Belongs to the short-chain dehydrogenases/reductases (SDR) family.</text>
</comment>
<reference evidence="5" key="2">
    <citation type="submission" date="2015-01" db="EMBL/GenBank/DDBJ databases">
        <title>Draft genome sequence of potential hydrocarbon metabolising strain of Rhodococcus rhodochrous.</title>
        <authorList>
            <person name="Aggarwal R.K."/>
            <person name="Dawar C."/>
        </authorList>
    </citation>
    <scope>NUCLEOTIDE SEQUENCE [LARGE SCALE GENOMIC DNA]</scope>
    <source>
        <strain evidence="5">KG-21</strain>
    </source>
</reference>
<dbReference type="PANTHER" id="PTHR43180:SF33">
    <property type="entry name" value="15-HYDROXYPROSTAGLANDIN DEHYDROGENASE [NAD(+)]-LIKE"/>
    <property type="match status" value="1"/>
</dbReference>
<keyword evidence="3" id="KW-0520">NAD</keyword>
<evidence type="ECO:0000313" key="5">
    <source>
        <dbReference type="Proteomes" id="UP000037712"/>
    </source>
</evidence>
<dbReference type="Proteomes" id="UP000037712">
    <property type="component" value="Unassembled WGS sequence"/>
</dbReference>
<reference evidence="4 5" key="1">
    <citation type="journal article" date="2015" name="Genome Announc.">
        <title>Draft Genome Sequence of Rhodococcus rhodochrous Strain KG-21, a Soil Isolate from Oil Fields of Krishna-Godavari Basin, India.</title>
        <authorList>
            <person name="Dawar C."/>
            <person name="Aggarwal R.K."/>
        </authorList>
    </citation>
    <scope>NUCLEOTIDE SEQUENCE [LARGE SCALE GENOMIC DNA]</scope>
    <source>
        <strain evidence="4 5">KG-21</strain>
    </source>
</reference>
<dbReference type="PANTHER" id="PTHR43180">
    <property type="entry name" value="3-OXOACYL-(ACYL-CARRIER-PROTEIN) REDUCTASE (AFU_ORTHOLOGUE AFUA_6G11210)"/>
    <property type="match status" value="1"/>
</dbReference>
<comment type="caution">
    <text evidence="4">The sequence shown here is derived from an EMBL/GenBank/DDBJ whole genome shotgun (WGS) entry which is preliminary data.</text>
</comment>
<dbReference type="InterPro" id="IPR023985">
    <property type="entry name" value="SDR_subfam_1"/>
</dbReference>
<dbReference type="FunFam" id="3.40.50.720:FF:000084">
    <property type="entry name" value="Short-chain dehydrogenase reductase"/>
    <property type="match status" value="1"/>
</dbReference>
<dbReference type="Gene3D" id="3.40.50.720">
    <property type="entry name" value="NAD(P)-binding Rossmann-like Domain"/>
    <property type="match status" value="1"/>
</dbReference>
<evidence type="ECO:0000256" key="2">
    <source>
        <dbReference type="ARBA" id="ARBA00023002"/>
    </source>
</evidence>
<dbReference type="NCBIfam" id="NF009467">
    <property type="entry name" value="PRK12826.1-3"/>
    <property type="match status" value="1"/>
</dbReference>